<keyword evidence="3" id="KW-1185">Reference proteome</keyword>
<reference evidence="2 3" key="1">
    <citation type="submission" date="2016-10" db="EMBL/GenBank/DDBJ databases">
        <authorList>
            <person name="de Groot N.N."/>
        </authorList>
    </citation>
    <scope>NUCLEOTIDE SEQUENCE [LARGE SCALE GENOMIC DNA]</scope>
    <source>
        <strain evidence="2 3">CGMCC 4.2026</strain>
    </source>
</reference>
<name>A0A1H8T975_9ACTN</name>
<dbReference type="GO" id="GO:0051920">
    <property type="term" value="F:peroxiredoxin activity"/>
    <property type="evidence" value="ECO:0007669"/>
    <property type="project" value="InterPro"/>
</dbReference>
<dbReference type="InterPro" id="IPR004675">
    <property type="entry name" value="AhpD_core"/>
</dbReference>
<dbReference type="InterPro" id="IPR029032">
    <property type="entry name" value="AhpD-like"/>
</dbReference>
<gene>
    <name evidence="2" type="ORF">SAMN05216267_104938</name>
</gene>
<dbReference type="RefSeq" id="WP_075018132.1">
    <property type="nucleotide sequence ID" value="NZ_FODD01000049.1"/>
</dbReference>
<dbReference type="OrthoDB" id="9801997at2"/>
<sequence length="157" mass="16948">MDARFNYYGSAAGALFGKYINSAAKVVSDSSLPAATQELVKIRASQINGCGFCTDMHTKDAVAAGESAQRLHLVAVWREASVFTDAERAALELTEQGTRIADASRGVTDEAWADAAKHYDDEQLTALVSLIAVINTYNRMNVITRQPAGDYRPGQFA</sequence>
<evidence type="ECO:0000259" key="1">
    <source>
        <dbReference type="Pfam" id="PF02627"/>
    </source>
</evidence>
<dbReference type="Pfam" id="PF02627">
    <property type="entry name" value="CMD"/>
    <property type="match status" value="1"/>
</dbReference>
<keyword evidence="2" id="KW-0575">Peroxidase</keyword>
<dbReference type="PANTHER" id="PTHR34846:SF7">
    <property type="entry name" value="BLL7811 PROTEIN"/>
    <property type="match status" value="1"/>
</dbReference>
<proteinExistence type="predicted"/>
<accession>A0A1H8T975</accession>
<feature type="domain" description="Carboxymuconolactone decarboxylase-like" evidence="1">
    <location>
        <begin position="22"/>
        <end position="95"/>
    </location>
</feature>
<dbReference type="AlphaFoldDB" id="A0A1H8T975"/>
<evidence type="ECO:0000313" key="2">
    <source>
        <dbReference type="EMBL" id="SEO87365.1"/>
    </source>
</evidence>
<organism evidence="2 3">
    <name type="scientific">Actinacidiphila rubida</name>
    <dbReference type="NCBI Taxonomy" id="310780"/>
    <lineage>
        <taxon>Bacteria</taxon>
        <taxon>Bacillati</taxon>
        <taxon>Actinomycetota</taxon>
        <taxon>Actinomycetes</taxon>
        <taxon>Kitasatosporales</taxon>
        <taxon>Streptomycetaceae</taxon>
        <taxon>Actinacidiphila</taxon>
    </lineage>
</organism>
<keyword evidence="2" id="KW-0560">Oxidoreductase</keyword>
<dbReference type="InterPro" id="IPR003779">
    <property type="entry name" value="CMD-like"/>
</dbReference>
<dbReference type="EMBL" id="FODD01000049">
    <property type="protein sequence ID" value="SEO87365.1"/>
    <property type="molecule type" value="Genomic_DNA"/>
</dbReference>
<protein>
    <submittedName>
        <fullName evidence="2">Alkylhydroperoxidase AhpD family core domain-containing protein</fullName>
    </submittedName>
</protein>
<dbReference type="NCBIfam" id="TIGR00778">
    <property type="entry name" value="ahpD_dom"/>
    <property type="match status" value="1"/>
</dbReference>
<dbReference type="STRING" id="310780.SAMN05216267_104938"/>
<dbReference type="SUPFAM" id="SSF69118">
    <property type="entry name" value="AhpD-like"/>
    <property type="match status" value="1"/>
</dbReference>
<evidence type="ECO:0000313" key="3">
    <source>
        <dbReference type="Proteomes" id="UP000181951"/>
    </source>
</evidence>
<dbReference type="Gene3D" id="1.20.1290.10">
    <property type="entry name" value="AhpD-like"/>
    <property type="match status" value="1"/>
</dbReference>
<dbReference type="Proteomes" id="UP000181951">
    <property type="component" value="Unassembled WGS sequence"/>
</dbReference>
<dbReference type="PANTHER" id="PTHR34846">
    <property type="entry name" value="4-CARBOXYMUCONOLACTONE DECARBOXYLASE FAMILY PROTEIN (AFU_ORTHOLOGUE AFUA_6G11590)"/>
    <property type="match status" value="1"/>
</dbReference>